<organism evidence="7 8">
    <name type="scientific">Lysobacter enzymogenes</name>
    <dbReference type="NCBI Taxonomy" id="69"/>
    <lineage>
        <taxon>Bacteria</taxon>
        <taxon>Pseudomonadati</taxon>
        <taxon>Pseudomonadota</taxon>
        <taxon>Gammaproteobacteria</taxon>
        <taxon>Lysobacterales</taxon>
        <taxon>Lysobacteraceae</taxon>
        <taxon>Lysobacter</taxon>
    </lineage>
</organism>
<dbReference type="PANTHER" id="PTHR42988:SF2">
    <property type="entry name" value="CYCLIC NUCLEOTIDE PHOSPHODIESTERASE CBUA0032-RELATED"/>
    <property type="match status" value="1"/>
</dbReference>
<evidence type="ECO:0000256" key="4">
    <source>
        <dbReference type="ARBA" id="ARBA00025742"/>
    </source>
</evidence>
<dbReference type="InterPro" id="IPR050884">
    <property type="entry name" value="CNP_phosphodiesterase-III"/>
</dbReference>
<reference evidence="7 8" key="1">
    <citation type="submission" date="2018-10" db="EMBL/GenBank/DDBJ databases">
        <title>The genome of Lysobacter enzymogenes OH11.</title>
        <authorList>
            <person name="Liu F."/>
            <person name="Zhao Y."/>
            <person name="Qian G."/>
            <person name="Chen Y."/>
            <person name="Xu H."/>
        </authorList>
    </citation>
    <scope>NUCLEOTIDE SEQUENCE [LARGE SCALE GENOMIC DNA]</scope>
    <source>
        <strain evidence="7 8">OH11</strain>
    </source>
</reference>
<feature type="domain" description="Novel STAND NTPase 5" evidence="6">
    <location>
        <begin position="371"/>
        <end position="514"/>
    </location>
</feature>
<feature type="domain" description="Calcineurin-like phosphoesterase" evidence="5">
    <location>
        <begin position="11"/>
        <end position="245"/>
    </location>
</feature>
<evidence type="ECO:0000259" key="6">
    <source>
        <dbReference type="Pfam" id="PF25199"/>
    </source>
</evidence>
<name>A0A3N2RPM6_LYSEN</name>
<dbReference type="InterPro" id="IPR057574">
    <property type="entry name" value="nSTAND_NTPase5_dom"/>
</dbReference>
<dbReference type="GO" id="GO:0016787">
    <property type="term" value="F:hydrolase activity"/>
    <property type="evidence" value="ECO:0007669"/>
    <property type="project" value="UniProtKB-KW"/>
</dbReference>
<evidence type="ECO:0000256" key="3">
    <source>
        <dbReference type="ARBA" id="ARBA00023004"/>
    </source>
</evidence>
<evidence type="ECO:0000256" key="1">
    <source>
        <dbReference type="ARBA" id="ARBA00022723"/>
    </source>
</evidence>
<evidence type="ECO:0000313" key="8">
    <source>
        <dbReference type="Proteomes" id="UP000275910"/>
    </source>
</evidence>
<keyword evidence="3" id="KW-0408">Iron</keyword>
<dbReference type="SUPFAM" id="SSF56300">
    <property type="entry name" value="Metallo-dependent phosphatases"/>
    <property type="match status" value="1"/>
</dbReference>
<evidence type="ECO:0000259" key="5">
    <source>
        <dbReference type="Pfam" id="PF00149"/>
    </source>
</evidence>
<sequence length="946" mass="105092">MAAGKNTVRWLHLSDFHVGKDDYATRKMFDYILAHVQKRKQDGFVPDLLFLTGDLANKGLAEEYEMFWEEFALPLQEVIGGEIGRHTFAVPGNHDVARGRHSAFSRDEIAKADSRYLDPTEEGAEKRREMLIPRFSDYLDNDCTHTKKELDAADGAFARRLDIRGNEIGIVGINTAWLSKDDADRGQLTPGKALVEKVLQSVQGTRLRIVLGHHPVDWFRSDQVRPIKSLFGQNQVLYLHGHLHEAWTEPTYGGGQSYLAIQSGAGFQAREGEKWRNGLLWGEADLDAGEVRLQPWRWNSEQQAWTLDADAFHEHHRRGERWHYPLPGAQPAKISYAPALAKIQSPKGWAVYEADALSKHCAALATDVALRFFDGAVPDWPIALSSSIPRREIVGRLAENFQRAEEADRPIVSLLLAAGCEGKTTALLQAAHAVVKDRTDWRILQRRDDSQPLTEKDILPLLDKNFRWLFVLDESDRVAAELLALLKRLPRELVGRVHALLACRDSDWRSSDASGLDWGSAVDLRKESLIGLGHADAESIVQAWQGYGEAGLGDLARVPDGLRVQTLEAQAKKEAKTKSGAFFGALLTVRNGSDLHGHAGLLLERLGQREIRGGGTLRDALAYIAIMHAEGLEFLSRPVLAQALGCPLDKLHRDVLVPLGQEAAATTTSSFIFTRHRRIAETLVSVLEQECDEDIEQLFIQLSEAAVTASDTVYVPELGKWRFALSAHFFDKGQQERGIRIAEALLVGQPEHTETHTHVANLYRKAKAPERAVRIFRDSPIVDRALRGFYHEWSIAEGENGDQAASVALGSFSLSDQCSDKRVDNDRAMANLASLGLAFGGLYEAYNTLVFRDARMAVVVLGQTLRLDAVAKKYFQIHAQESASQGASRPDLEQAIQLLRNGTVEAERVGFEVPFAAFPKADALTFVGLEELVRSSRNRSSGRRSG</sequence>
<dbReference type="EMBL" id="RCTY01000001">
    <property type="protein sequence ID" value="ROU09420.1"/>
    <property type="molecule type" value="Genomic_DNA"/>
</dbReference>
<evidence type="ECO:0000313" key="7">
    <source>
        <dbReference type="EMBL" id="ROU09420.1"/>
    </source>
</evidence>
<dbReference type="InterPro" id="IPR029052">
    <property type="entry name" value="Metallo-depent_PP-like"/>
</dbReference>
<dbReference type="InterPro" id="IPR004843">
    <property type="entry name" value="Calcineurin-like_PHP"/>
</dbReference>
<dbReference type="Proteomes" id="UP000275910">
    <property type="component" value="Unassembled WGS sequence"/>
</dbReference>
<comment type="caution">
    <text evidence="7">The sequence shown here is derived from an EMBL/GenBank/DDBJ whole genome shotgun (WGS) entry which is preliminary data.</text>
</comment>
<dbReference type="GO" id="GO:0046872">
    <property type="term" value="F:metal ion binding"/>
    <property type="evidence" value="ECO:0007669"/>
    <property type="project" value="UniProtKB-KW"/>
</dbReference>
<dbReference type="PANTHER" id="PTHR42988">
    <property type="entry name" value="PHOSPHOHYDROLASE"/>
    <property type="match status" value="1"/>
</dbReference>
<protein>
    <submittedName>
        <fullName evidence="7">Metallophosphoesterase</fullName>
    </submittedName>
</protein>
<dbReference type="Gene3D" id="3.60.21.10">
    <property type="match status" value="1"/>
</dbReference>
<dbReference type="AlphaFoldDB" id="A0A3N2RPM6"/>
<dbReference type="RefSeq" id="WP_123645634.1">
    <property type="nucleotide sequence ID" value="NZ_RCTY01000001.1"/>
</dbReference>
<evidence type="ECO:0000256" key="2">
    <source>
        <dbReference type="ARBA" id="ARBA00022801"/>
    </source>
</evidence>
<dbReference type="Pfam" id="PF25199">
    <property type="entry name" value="nSTAND_NTPase5"/>
    <property type="match status" value="1"/>
</dbReference>
<comment type="similarity">
    <text evidence="4">Belongs to the cyclic nucleotide phosphodiesterase class-III family.</text>
</comment>
<proteinExistence type="inferred from homology"/>
<accession>A0A3N2RPM6</accession>
<keyword evidence="1" id="KW-0479">Metal-binding</keyword>
<gene>
    <name evidence="7" type="ORF">D9T17_00915</name>
</gene>
<dbReference type="Pfam" id="PF00149">
    <property type="entry name" value="Metallophos"/>
    <property type="match status" value="1"/>
</dbReference>
<keyword evidence="2" id="KW-0378">Hydrolase</keyword>